<evidence type="ECO:0000256" key="1">
    <source>
        <dbReference type="ARBA" id="ARBA00003761"/>
    </source>
</evidence>
<gene>
    <name evidence="7" type="ORF">KAJ83_04170</name>
</gene>
<feature type="compositionally biased region" description="Low complexity" evidence="5">
    <location>
        <begin position="50"/>
        <end position="63"/>
    </location>
</feature>
<dbReference type="NCBIfam" id="NF005457">
    <property type="entry name" value="PRK07051.1"/>
    <property type="match status" value="1"/>
</dbReference>
<dbReference type="CDD" id="cd06850">
    <property type="entry name" value="biotinyl_domain"/>
    <property type="match status" value="1"/>
</dbReference>
<accession>A0A8J7S5Y7</accession>
<dbReference type="SUPFAM" id="SSF51230">
    <property type="entry name" value="Single hybrid motif"/>
    <property type="match status" value="1"/>
</dbReference>
<dbReference type="InterPro" id="IPR050709">
    <property type="entry name" value="Biotin_Carboxyl_Carrier/Decarb"/>
</dbReference>
<dbReference type="PRINTS" id="PR01071">
    <property type="entry name" value="ACOABIOTINCC"/>
</dbReference>
<dbReference type="GO" id="GO:0003989">
    <property type="term" value="F:acetyl-CoA carboxylase activity"/>
    <property type="evidence" value="ECO:0007669"/>
    <property type="project" value="InterPro"/>
</dbReference>
<dbReference type="UniPathway" id="UPA00094"/>
<feature type="compositionally biased region" description="Low complexity" evidence="5">
    <location>
        <begin position="73"/>
        <end position="94"/>
    </location>
</feature>
<dbReference type="GO" id="GO:0009317">
    <property type="term" value="C:acetyl-CoA carboxylase complex"/>
    <property type="evidence" value="ECO:0007669"/>
    <property type="project" value="InterPro"/>
</dbReference>
<proteinExistence type="predicted"/>
<dbReference type="Proteomes" id="UP000672602">
    <property type="component" value="Unassembled WGS sequence"/>
</dbReference>
<dbReference type="PROSITE" id="PS50968">
    <property type="entry name" value="BIOTINYL_LIPOYL"/>
    <property type="match status" value="1"/>
</dbReference>
<dbReference type="InterPro" id="IPR001249">
    <property type="entry name" value="AcCoA_biotinCC"/>
</dbReference>
<feature type="domain" description="Lipoyl-binding" evidence="6">
    <location>
        <begin position="94"/>
        <end position="170"/>
    </location>
</feature>
<dbReference type="AlphaFoldDB" id="A0A8J7S5Y7"/>
<comment type="caution">
    <text evidence="7">The sequence shown here is derived from an EMBL/GenBank/DDBJ whole genome shotgun (WGS) entry which is preliminary data.</text>
</comment>
<sequence length="172" mass="18253">MTGAARYEEEHRKMSLTYEDVDEILRLLDGAKADLTLESGDFLLEVRRGGAPTAHPATPPRAGEASPPTRSPATSETAEVSAPSEAAPADASDANVMGAPMTGTFYRSPSPQDPPFVEEGQEVEAGASLGLIEVMKLFTTIEAPYAGRVVRVLAENAETVQADQPLFEIVPL</sequence>
<protein>
    <recommendedName>
        <fullName evidence="2 4">Biotin carboxyl carrier protein of acetyl-CoA carboxylase</fullName>
    </recommendedName>
</protein>
<organism evidence="7 8">
    <name type="scientific">Marivibrio halodurans</name>
    <dbReference type="NCBI Taxonomy" id="2039722"/>
    <lineage>
        <taxon>Bacteria</taxon>
        <taxon>Pseudomonadati</taxon>
        <taxon>Pseudomonadota</taxon>
        <taxon>Alphaproteobacteria</taxon>
        <taxon>Rhodospirillales</taxon>
        <taxon>Rhodospirillaceae</taxon>
        <taxon>Marivibrio</taxon>
    </lineage>
</organism>
<dbReference type="InterPro" id="IPR000089">
    <property type="entry name" value="Biotin_lipoyl"/>
</dbReference>
<dbReference type="Gene3D" id="2.40.50.100">
    <property type="match status" value="1"/>
</dbReference>
<evidence type="ECO:0000256" key="5">
    <source>
        <dbReference type="SAM" id="MobiDB-lite"/>
    </source>
</evidence>
<dbReference type="InterPro" id="IPR011053">
    <property type="entry name" value="Single_hybrid_motif"/>
</dbReference>
<comment type="pathway">
    <text evidence="4">Lipid metabolism; fatty acid biosynthesis.</text>
</comment>
<dbReference type="RefSeq" id="WP_210680731.1">
    <property type="nucleotide sequence ID" value="NZ_JAGMWN010000001.1"/>
</dbReference>
<evidence type="ECO:0000259" key="6">
    <source>
        <dbReference type="PROSITE" id="PS50968"/>
    </source>
</evidence>
<keyword evidence="8" id="KW-1185">Reference proteome</keyword>
<keyword evidence="4" id="KW-0443">Lipid metabolism</keyword>
<keyword evidence="4" id="KW-0444">Lipid biosynthesis</keyword>
<name>A0A8J7S5Y7_9PROT</name>
<evidence type="ECO:0000256" key="4">
    <source>
        <dbReference type="RuleBase" id="RU364072"/>
    </source>
</evidence>
<evidence type="ECO:0000313" key="8">
    <source>
        <dbReference type="Proteomes" id="UP000672602"/>
    </source>
</evidence>
<dbReference type="Pfam" id="PF00364">
    <property type="entry name" value="Biotin_lipoyl"/>
    <property type="match status" value="1"/>
</dbReference>
<evidence type="ECO:0000256" key="3">
    <source>
        <dbReference type="ARBA" id="ARBA00023267"/>
    </source>
</evidence>
<keyword evidence="4" id="KW-0275">Fatty acid biosynthesis</keyword>
<comment type="function">
    <text evidence="1 4">This protein is a component of the acetyl coenzyme A carboxylase complex; first, biotin carboxylase catalyzes the carboxylation of the carrier protein and then the transcarboxylase transfers the carboxyl group to form malonyl-CoA.</text>
</comment>
<evidence type="ECO:0000313" key="7">
    <source>
        <dbReference type="EMBL" id="MBP5856192.1"/>
    </source>
</evidence>
<dbReference type="GO" id="GO:0006633">
    <property type="term" value="P:fatty acid biosynthetic process"/>
    <property type="evidence" value="ECO:0007669"/>
    <property type="project" value="UniProtKB-UniPathway"/>
</dbReference>
<dbReference type="PANTHER" id="PTHR45266:SF3">
    <property type="entry name" value="OXALOACETATE DECARBOXYLASE ALPHA CHAIN"/>
    <property type="match status" value="1"/>
</dbReference>
<feature type="region of interest" description="Disordered" evidence="5">
    <location>
        <begin position="50"/>
        <end position="103"/>
    </location>
</feature>
<keyword evidence="4" id="KW-0276">Fatty acid metabolism</keyword>
<reference evidence="7" key="1">
    <citation type="submission" date="2021-04" db="EMBL/GenBank/DDBJ databases">
        <authorList>
            <person name="Zhang D.-C."/>
        </authorList>
    </citation>
    <scope>NUCLEOTIDE SEQUENCE</scope>
    <source>
        <strain evidence="7">CGMCC 1.15697</strain>
    </source>
</reference>
<dbReference type="PANTHER" id="PTHR45266">
    <property type="entry name" value="OXALOACETATE DECARBOXYLASE ALPHA CHAIN"/>
    <property type="match status" value="1"/>
</dbReference>
<dbReference type="EMBL" id="JAGMWN010000001">
    <property type="protein sequence ID" value="MBP5856192.1"/>
    <property type="molecule type" value="Genomic_DNA"/>
</dbReference>
<keyword evidence="3 4" id="KW-0092">Biotin</keyword>
<evidence type="ECO:0000256" key="2">
    <source>
        <dbReference type="ARBA" id="ARBA00017562"/>
    </source>
</evidence>